<evidence type="ECO:0000313" key="2">
    <source>
        <dbReference type="EMBL" id="MPY40812.1"/>
    </source>
</evidence>
<evidence type="ECO:0000256" key="1">
    <source>
        <dbReference type="SAM" id="MobiDB-lite"/>
    </source>
</evidence>
<dbReference type="EMBL" id="VJZE01000070">
    <property type="protein sequence ID" value="MPY40812.1"/>
    <property type="molecule type" value="Genomic_DNA"/>
</dbReference>
<evidence type="ECO:0000313" key="3">
    <source>
        <dbReference type="Proteomes" id="UP000326979"/>
    </source>
</evidence>
<sequence>GPIDDPGSPVPVTPSPAAYSLPPAATRPKDADQG</sequence>
<proteinExistence type="predicted"/>
<reference evidence="2 3" key="1">
    <citation type="submission" date="2019-07" db="EMBL/GenBank/DDBJ databases">
        <title>New species of Amycolatopsis and Streptomyces.</title>
        <authorList>
            <person name="Duangmal K."/>
            <person name="Teo W.F.A."/>
            <person name="Lipun K."/>
        </authorList>
    </citation>
    <scope>NUCLEOTIDE SEQUENCE [LARGE SCALE GENOMIC DNA]</scope>
    <source>
        <strain evidence="2 3">TISTR 2346</strain>
    </source>
</reference>
<feature type="compositionally biased region" description="Low complexity" evidence="1">
    <location>
        <begin position="15"/>
        <end position="24"/>
    </location>
</feature>
<comment type="caution">
    <text evidence="2">The sequence shown here is derived from an EMBL/GenBank/DDBJ whole genome shotgun (WGS) entry which is preliminary data.</text>
</comment>
<name>A0A5N8W158_9ACTN</name>
<keyword evidence="3" id="KW-1185">Reference proteome</keyword>
<dbReference type="Proteomes" id="UP000326979">
    <property type="component" value="Unassembled WGS sequence"/>
</dbReference>
<organism evidence="2 3">
    <name type="scientific">Streptomyces phyllanthi</name>
    <dbReference type="NCBI Taxonomy" id="1803180"/>
    <lineage>
        <taxon>Bacteria</taxon>
        <taxon>Bacillati</taxon>
        <taxon>Actinomycetota</taxon>
        <taxon>Actinomycetes</taxon>
        <taxon>Kitasatosporales</taxon>
        <taxon>Streptomycetaceae</taxon>
        <taxon>Streptomyces</taxon>
    </lineage>
</organism>
<protein>
    <submittedName>
        <fullName evidence="2">Tat pathway signal sequence domain protein</fullName>
    </submittedName>
</protein>
<feature type="region of interest" description="Disordered" evidence="1">
    <location>
        <begin position="1"/>
        <end position="34"/>
    </location>
</feature>
<gene>
    <name evidence="2" type="ORF">FNH04_13130</name>
</gene>
<feature type="non-terminal residue" evidence="2">
    <location>
        <position position="1"/>
    </location>
</feature>
<accession>A0A5N8W158</accession>
<dbReference type="AlphaFoldDB" id="A0A5N8W158"/>